<keyword evidence="1" id="KW-0175">Coiled coil</keyword>
<keyword evidence="2" id="KW-0472">Membrane</keyword>
<evidence type="ECO:0000256" key="2">
    <source>
        <dbReference type="SAM" id="Phobius"/>
    </source>
</evidence>
<dbReference type="EMBL" id="DRGM01000054">
    <property type="protein sequence ID" value="HEA15811.1"/>
    <property type="molecule type" value="Genomic_DNA"/>
</dbReference>
<feature type="transmembrane region" description="Helical" evidence="2">
    <location>
        <begin position="63"/>
        <end position="83"/>
    </location>
</feature>
<dbReference type="AlphaFoldDB" id="A0A7V1CWU8"/>
<gene>
    <name evidence="3" type="ORF">ENH88_05040</name>
</gene>
<name>A0A7V1CWU8_9GAMM</name>
<keyword evidence="2" id="KW-0812">Transmembrane</keyword>
<evidence type="ECO:0000256" key="1">
    <source>
        <dbReference type="SAM" id="Coils"/>
    </source>
</evidence>
<sequence length="436" mass="50303">MVQDLIKGWFSDNRVKITSPVLGAFMGAWILFNWKYFLLLFWGKGDLEVRLLAFEEIIRLSNLSIWLWPLLVALAYAFGLPYLNVLSHKLLKRAEEWRHSEVVGIDIIKAKKKTELNEVIYKGDPANPYLGKRLDAELKEFEAKADITRIEANDKKLKLEELEAKKKITIAEQKKLELEAEQEELRLNDLKRRDEREKLAQERAKAHHHQEILNARFPTAYVFLKYLSESFIEDEVNAPIDFMMDCLVICFGYRNSDELLMDDEFSLSQLEELSCVAYSNLTILKALSELIKNSKIKVTAEEVFDHLVQMFENIDTIRFMSDDLFKDLANEFAGDSDNYDSLLHEDSVTGSMAETNAYFEFVEDVHVVGVEEREGEEVSIKMSATISGTNHDDKPFSGDSLDVIFSLVFYPTIGKNGYSQPEIENVRASVSDYWRE</sequence>
<dbReference type="RefSeq" id="WP_304180345.1">
    <property type="nucleotide sequence ID" value="NZ_DRGM01000054.1"/>
</dbReference>
<proteinExistence type="predicted"/>
<feature type="transmembrane region" description="Helical" evidence="2">
    <location>
        <begin position="21"/>
        <end position="43"/>
    </location>
</feature>
<accession>A0A7V1CWU8</accession>
<comment type="caution">
    <text evidence="3">The sequence shown here is derived from an EMBL/GenBank/DDBJ whole genome shotgun (WGS) entry which is preliminary data.</text>
</comment>
<keyword evidence="2" id="KW-1133">Transmembrane helix</keyword>
<reference evidence="3" key="1">
    <citation type="journal article" date="2020" name="mSystems">
        <title>Genome- and Community-Level Interaction Insights into Carbon Utilization and Element Cycling Functions of Hydrothermarchaeota in Hydrothermal Sediment.</title>
        <authorList>
            <person name="Zhou Z."/>
            <person name="Liu Y."/>
            <person name="Xu W."/>
            <person name="Pan J."/>
            <person name="Luo Z.H."/>
            <person name="Li M."/>
        </authorList>
    </citation>
    <scope>NUCLEOTIDE SEQUENCE [LARGE SCALE GENOMIC DNA]</scope>
    <source>
        <strain evidence="3">HyVt-346</strain>
    </source>
</reference>
<protein>
    <submittedName>
        <fullName evidence="3">Uncharacterized protein</fullName>
    </submittedName>
</protein>
<organism evidence="3">
    <name type="scientific">Pseudoalteromonas prydzensis</name>
    <dbReference type="NCBI Taxonomy" id="182141"/>
    <lineage>
        <taxon>Bacteria</taxon>
        <taxon>Pseudomonadati</taxon>
        <taxon>Pseudomonadota</taxon>
        <taxon>Gammaproteobacteria</taxon>
        <taxon>Alteromonadales</taxon>
        <taxon>Pseudoalteromonadaceae</taxon>
        <taxon>Pseudoalteromonas</taxon>
    </lineage>
</organism>
<dbReference type="Proteomes" id="UP000886188">
    <property type="component" value="Unassembled WGS sequence"/>
</dbReference>
<evidence type="ECO:0000313" key="3">
    <source>
        <dbReference type="EMBL" id="HEA15811.1"/>
    </source>
</evidence>
<feature type="coiled-coil region" evidence="1">
    <location>
        <begin position="145"/>
        <end position="200"/>
    </location>
</feature>